<dbReference type="InterPro" id="IPR001387">
    <property type="entry name" value="Cro/C1-type_HTH"/>
</dbReference>
<keyword evidence="2" id="KW-0812">Transmembrane</keyword>
<dbReference type="GO" id="GO:0003677">
    <property type="term" value="F:DNA binding"/>
    <property type="evidence" value="ECO:0007669"/>
    <property type="project" value="UniProtKB-KW"/>
</dbReference>
<feature type="transmembrane region" description="Helical" evidence="2">
    <location>
        <begin position="84"/>
        <end position="103"/>
    </location>
</feature>
<keyword evidence="2" id="KW-0472">Membrane</keyword>
<dbReference type="PANTHER" id="PTHR46558:SF15">
    <property type="entry name" value="HELIX-TURN-HELIX DOMAIN PROTEIN"/>
    <property type="match status" value="1"/>
</dbReference>
<dbReference type="PANTHER" id="PTHR46558">
    <property type="entry name" value="TRACRIPTIONAL REGULATORY PROTEIN-RELATED-RELATED"/>
    <property type="match status" value="1"/>
</dbReference>
<dbReference type="Gene3D" id="1.10.260.40">
    <property type="entry name" value="lambda repressor-like DNA-binding domains"/>
    <property type="match status" value="1"/>
</dbReference>
<evidence type="ECO:0000256" key="1">
    <source>
        <dbReference type="ARBA" id="ARBA00023125"/>
    </source>
</evidence>
<proteinExistence type="predicted"/>
<evidence type="ECO:0000256" key="2">
    <source>
        <dbReference type="SAM" id="Phobius"/>
    </source>
</evidence>
<evidence type="ECO:0000313" key="5">
    <source>
        <dbReference type="Proteomes" id="UP000674938"/>
    </source>
</evidence>
<dbReference type="SUPFAM" id="SSF47413">
    <property type="entry name" value="lambda repressor-like DNA-binding domains"/>
    <property type="match status" value="1"/>
</dbReference>
<keyword evidence="1" id="KW-0238">DNA-binding</keyword>
<evidence type="ECO:0000259" key="3">
    <source>
        <dbReference type="PROSITE" id="PS50943"/>
    </source>
</evidence>
<dbReference type="Proteomes" id="UP000674938">
    <property type="component" value="Unassembled WGS sequence"/>
</dbReference>
<dbReference type="Pfam" id="PF01381">
    <property type="entry name" value="HTH_3"/>
    <property type="match status" value="1"/>
</dbReference>
<gene>
    <name evidence="4" type="ORF">I6N95_23695</name>
</gene>
<comment type="caution">
    <text evidence="4">The sequence shown here is derived from an EMBL/GenBank/DDBJ whole genome shotgun (WGS) entry which is preliminary data.</text>
</comment>
<dbReference type="AlphaFoldDB" id="A0A940PJG2"/>
<dbReference type="RefSeq" id="WP_209532068.1">
    <property type="nucleotide sequence ID" value="NZ_JAEEGA010000021.1"/>
</dbReference>
<dbReference type="EMBL" id="JAEEGA010000021">
    <property type="protein sequence ID" value="MBP1044018.1"/>
    <property type="molecule type" value="Genomic_DNA"/>
</dbReference>
<protein>
    <submittedName>
        <fullName evidence="4">Helix-turn-helix transcriptional regulator</fullName>
    </submittedName>
</protein>
<accession>A0A940PJG2</accession>
<dbReference type="SMART" id="SM00530">
    <property type="entry name" value="HTH_XRE"/>
    <property type="match status" value="1"/>
</dbReference>
<sequence>MELGLQLKKYRTERKWTQKELASIINVSDKTISSWENNRSYPDIAMLVSLSNTFNISLDEFIKGDTAMVKTIDRNLKLRKVYKVWLLLFLFVIVTSILFLSLYQNKNQWVDRVNPLMEMKIGYTTLPKEVTYNNGERYSLIKSEKGERQFPDDYKNMLVIDGPFGEFSTLSFSGGQSPEGQNYAMVQHKGLYVRRISFISWESIPGIIRDKMNKEYVEIPRHEGSVESK</sequence>
<dbReference type="InterPro" id="IPR010982">
    <property type="entry name" value="Lambda_DNA-bd_dom_sf"/>
</dbReference>
<name>A0A940PJG2_9ENTE</name>
<dbReference type="PROSITE" id="PS50943">
    <property type="entry name" value="HTH_CROC1"/>
    <property type="match status" value="1"/>
</dbReference>
<organism evidence="4 5">
    <name type="scientific">Vagococcus allomyrinae</name>
    <dbReference type="NCBI Taxonomy" id="2794353"/>
    <lineage>
        <taxon>Bacteria</taxon>
        <taxon>Bacillati</taxon>
        <taxon>Bacillota</taxon>
        <taxon>Bacilli</taxon>
        <taxon>Lactobacillales</taxon>
        <taxon>Enterococcaceae</taxon>
        <taxon>Vagococcus</taxon>
    </lineage>
</organism>
<evidence type="ECO:0000313" key="4">
    <source>
        <dbReference type="EMBL" id="MBP1044018.1"/>
    </source>
</evidence>
<feature type="domain" description="HTH cro/C1-type" evidence="3">
    <location>
        <begin position="7"/>
        <end position="61"/>
    </location>
</feature>
<reference evidence="4" key="1">
    <citation type="submission" date="2020-12" db="EMBL/GenBank/DDBJ databases">
        <title>Vagococcus allomyrinae sp. nov. and Enterococcus lavae sp. nov., isolated from the larvae of Allomyrina dichotoma.</title>
        <authorList>
            <person name="Lee S.D."/>
        </authorList>
    </citation>
    <scope>NUCLEOTIDE SEQUENCE</scope>
    <source>
        <strain evidence="4">BWB3-3</strain>
    </source>
</reference>
<keyword evidence="2" id="KW-1133">Transmembrane helix</keyword>
<keyword evidence="5" id="KW-1185">Reference proteome</keyword>
<dbReference type="CDD" id="cd00093">
    <property type="entry name" value="HTH_XRE"/>
    <property type="match status" value="1"/>
</dbReference>